<dbReference type="KEGG" id="coh:EAV92_12985"/>
<dbReference type="InterPro" id="IPR016787">
    <property type="entry name" value="UCP021328"/>
</dbReference>
<evidence type="ECO:0000256" key="1">
    <source>
        <dbReference type="SAM" id="MobiDB-lite"/>
    </source>
</evidence>
<dbReference type="Pfam" id="PF11208">
    <property type="entry name" value="DUF2992"/>
    <property type="match status" value="1"/>
</dbReference>
<accession>A0A3G3JZV8</accession>
<sequence>MIAGLTEEVNAGAKPAEGRVNPKRLARQASRELQARGASTIAQAALQLEYEKRKKERHLRNRLRTEEAREAKWEAKIAKAKNKHRGR</sequence>
<dbReference type="EMBL" id="CP033433">
    <property type="protein sequence ID" value="AYQ73407.1"/>
    <property type="molecule type" value="Genomic_DNA"/>
</dbReference>
<name>A0A3G3JZV8_9BACL</name>
<dbReference type="Proteomes" id="UP000269097">
    <property type="component" value="Chromosome"/>
</dbReference>
<evidence type="ECO:0000313" key="2">
    <source>
        <dbReference type="EMBL" id="AYQ73407.1"/>
    </source>
</evidence>
<gene>
    <name evidence="2" type="ORF">EAV92_12985</name>
</gene>
<protein>
    <submittedName>
        <fullName evidence="2">DUF2992 family protein</fullName>
    </submittedName>
</protein>
<feature type="region of interest" description="Disordered" evidence="1">
    <location>
        <begin position="1"/>
        <end position="32"/>
    </location>
</feature>
<dbReference type="RefSeq" id="WP_123041489.1">
    <property type="nucleotide sequence ID" value="NZ_CP033433.1"/>
</dbReference>
<keyword evidence="3" id="KW-1185">Reference proteome</keyword>
<dbReference type="AlphaFoldDB" id="A0A3G3JZV8"/>
<organism evidence="2 3">
    <name type="scientific">Cohnella candidum</name>
    <dbReference type="NCBI Taxonomy" id="2674991"/>
    <lineage>
        <taxon>Bacteria</taxon>
        <taxon>Bacillati</taxon>
        <taxon>Bacillota</taxon>
        <taxon>Bacilli</taxon>
        <taxon>Bacillales</taxon>
        <taxon>Paenibacillaceae</taxon>
        <taxon>Cohnella</taxon>
    </lineage>
</organism>
<evidence type="ECO:0000313" key="3">
    <source>
        <dbReference type="Proteomes" id="UP000269097"/>
    </source>
</evidence>
<reference evidence="2 3" key="1">
    <citation type="submission" date="2018-10" db="EMBL/GenBank/DDBJ databases">
        <title>Genome Sequence of Cohnella sp.</title>
        <authorList>
            <person name="Srinivasan S."/>
            <person name="Kim M.K."/>
        </authorList>
    </citation>
    <scope>NUCLEOTIDE SEQUENCE [LARGE SCALE GENOMIC DNA]</scope>
    <source>
        <strain evidence="2 3">18JY8-7</strain>
    </source>
</reference>
<proteinExistence type="predicted"/>